<evidence type="ECO:0000256" key="11">
    <source>
        <dbReference type="ARBA" id="ARBA00023204"/>
    </source>
</evidence>
<dbReference type="SMART" id="SM00292">
    <property type="entry name" value="BRCT"/>
    <property type="match status" value="1"/>
</dbReference>
<dbReference type="PIRSF" id="PIRSF036573">
    <property type="entry name" value="REV1"/>
    <property type="match status" value="1"/>
</dbReference>
<keyword evidence="9 14" id="KW-0460">Magnesium</keyword>
<gene>
    <name evidence="19" type="ORF">JXQ802_LOCUS7586</name>
</gene>
<dbReference type="GO" id="GO:0006281">
    <property type="term" value="P:DNA repair"/>
    <property type="evidence" value="ECO:0007669"/>
    <property type="project" value="UniProtKB-KW"/>
</dbReference>
<dbReference type="PANTHER" id="PTHR45990:SF1">
    <property type="entry name" value="DNA REPAIR PROTEIN REV1"/>
    <property type="match status" value="1"/>
</dbReference>
<dbReference type="GO" id="GO:0003684">
    <property type="term" value="F:damaged DNA binding"/>
    <property type="evidence" value="ECO:0007669"/>
    <property type="project" value="UniProtKB-UniRule"/>
</dbReference>
<evidence type="ECO:0000256" key="13">
    <source>
        <dbReference type="PIRNR" id="PIRNR036573"/>
    </source>
</evidence>
<dbReference type="Gene3D" id="3.30.70.270">
    <property type="match status" value="1"/>
</dbReference>
<dbReference type="InterPro" id="IPR036420">
    <property type="entry name" value="BRCT_dom_sf"/>
</dbReference>
<evidence type="ECO:0000256" key="9">
    <source>
        <dbReference type="ARBA" id="ARBA00022842"/>
    </source>
</evidence>
<evidence type="ECO:0000256" key="14">
    <source>
        <dbReference type="PIRSR" id="PIRSR036573-2"/>
    </source>
</evidence>
<keyword evidence="12 13" id="KW-0539">Nucleus</keyword>
<dbReference type="PROSITE" id="PS50173">
    <property type="entry name" value="UMUC"/>
    <property type="match status" value="1"/>
</dbReference>
<feature type="region of interest" description="Disordered" evidence="16">
    <location>
        <begin position="681"/>
        <end position="700"/>
    </location>
</feature>
<dbReference type="Gene3D" id="3.40.50.10190">
    <property type="entry name" value="BRCT domain"/>
    <property type="match status" value="1"/>
</dbReference>
<dbReference type="Pfam" id="PF16589">
    <property type="entry name" value="BRCT_2"/>
    <property type="match status" value="1"/>
</dbReference>
<dbReference type="GO" id="GO:0017125">
    <property type="term" value="F:deoxycytidyl transferase activity"/>
    <property type="evidence" value="ECO:0007669"/>
    <property type="project" value="TreeGrafter"/>
</dbReference>
<evidence type="ECO:0000313" key="20">
    <source>
        <dbReference type="Proteomes" id="UP000663870"/>
    </source>
</evidence>
<comment type="function">
    <text evidence="13">Deoxycytidyl transferase involved in DNA repair. Transfers a dCMP residue from dCTP to the 3'-end of a DNA primer in a template-dependent reaction. May assist in the first step in the bypass of abasic lesions by the insertion of a nucleotide opposite the lesion. Required for normal induction of mutations by physical and chemical agents.</text>
</comment>
<evidence type="ECO:0000256" key="6">
    <source>
        <dbReference type="ARBA" id="ARBA00022695"/>
    </source>
</evidence>
<dbReference type="InterPro" id="IPR001357">
    <property type="entry name" value="BRCT_dom"/>
</dbReference>
<protein>
    <recommendedName>
        <fullName evidence="3 13">DNA repair protein REV1</fullName>
        <ecNumber evidence="13">2.7.7.-</ecNumber>
    </recommendedName>
</protein>
<evidence type="ECO:0000256" key="15">
    <source>
        <dbReference type="SAM" id="Coils"/>
    </source>
</evidence>
<organism evidence="19 20">
    <name type="scientific">Rotaria sordida</name>
    <dbReference type="NCBI Taxonomy" id="392033"/>
    <lineage>
        <taxon>Eukaryota</taxon>
        <taxon>Metazoa</taxon>
        <taxon>Spiralia</taxon>
        <taxon>Gnathifera</taxon>
        <taxon>Rotifera</taxon>
        <taxon>Eurotatoria</taxon>
        <taxon>Bdelloidea</taxon>
        <taxon>Philodinida</taxon>
        <taxon>Philodinidae</taxon>
        <taxon>Rotaria</taxon>
    </lineage>
</organism>
<keyword evidence="7 14" id="KW-0479">Metal-binding</keyword>
<feature type="binding site" evidence="14">
    <location>
        <position position="277"/>
    </location>
    <ligand>
        <name>Mg(2+)</name>
        <dbReference type="ChEBI" id="CHEBI:18420"/>
        <label>1</label>
    </ligand>
</feature>
<dbReference type="SUPFAM" id="SSF52113">
    <property type="entry name" value="BRCT domain"/>
    <property type="match status" value="1"/>
</dbReference>
<dbReference type="GO" id="GO:0005634">
    <property type="term" value="C:nucleus"/>
    <property type="evidence" value="ECO:0007669"/>
    <property type="project" value="UniProtKB-SubCell"/>
</dbReference>
<feature type="domain" description="BRCT" evidence="17">
    <location>
        <begin position="45"/>
        <end position="133"/>
    </location>
</feature>
<comment type="similarity">
    <text evidence="2 13">Belongs to the DNA polymerase type-Y family.</text>
</comment>
<dbReference type="Gene3D" id="6.10.250.1630">
    <property type="match status" value="1"/>
</dbReference>
<evidence type="ECO:0000259" key="17">
    <source>
        <dbReference type="PROSITE" id="PS50172"/>
    </source>
</evidence>
<dbReference type="InterPro" id="IPR017961">
    <property type="entry name" value="DNA_pol_Y-fam_little_finger"/>
</dbReference>
<dbReference type="Gene3D" id="1.20.58.1280">
    <property type="entry name" value="DNA repair protein Rev1, C-terminal domain"/>
    <property type="match status" value="1"/>
</dbReference>
<dbReference type="Pfam" id="PF11799">
    <property type="entry name" value="IMS_C"/>
    <property type="match status" value="1"/>
</dbReference>
<evidence type="ECO:0000256" key="3">
    <source>
        <dbReference type="ARBA" id="ARBA00020399"/>
    </source>
</evidence>
<dbReference type="InterPro" id="IPR038401">
    <property type="entry name" value="Rev1_C_sf"/>
</dbReference>
<keyword evidence="20" id="KW-1185">Reference proteome</keyword>
<dbReference type="InterPro" id="IPR053848">
    <property type="entry name" value="IMS_HHH_1"/>
</dbReference>
<dbReference type="InterPro" id="IPR001126">
    <property type="entry name" value="UmuC"/>
</dbReference>
<dbReference type="InterPro" id="IPR036775">
    <property type="entry name" value="DNA_pol_Y-fam_lit_finger_sf"/>
</dbReference>
<dbReference type="SUPFAM" id="SSF100879">
    <property type="entry name" value="Lesion bypass DNA polymerase (Y-family), little finger domain"/>
    <property type="match status" value="1"/>
</dbReference>
<keyword evidence="10 13" id="KW-0238">DNA-binding</keyword>
<evidence type="ECO:0000256" key="4">
    <source>
        <dbReference type="ARBA" id="ARBA00022634"/>
    </source>
</evidence>
<evidence type="ECO:0000256" key="8">
    <source>
        <dbReference type="ARBA" id="ARBA00022763"/>
    </source>
</evidence>
<dbReference type="InterPro" id="IPR025527">
    <property type="entry name" value="HUWE1/Rev1_UBM"/>
</dbReference>
<evidence type="ECO:0000313" key="19">
    <source>
        <dbReference type="EMBL" id="CAF0869048.1"/>
    </source>
</evidence>
<feature type="coiled-coil region" evidence="15">
    <location>
        <begin position="239"/>
        <end position="266"/>
    </location>
</feature>
<evidence type="ECO:0000256" key="1">
    <source>
        <dbReference type="ARBA" id="ARBA00004123"/>
    </source>
</evidence>
<accession>A0A813XEW4</accession>
<dbReference type="EC" id="2.7.7.-" evidence="13"/>
<evidence type="ECO:0000256" key="7">
    <source>
        <dbReference type="ARBA" id="ARBA00022723"/>
    </source>
</evidence>
<feature type="region of interest" description="Disordered" evidence="16">
    <location>
        <begin position="159"/>
        <end position="192"/>
    </location>
</feature>
<evidence type="ECO:0000256" key="5">
    <source>
        <dbReference type="ARBA" id="ARBA00022679"/>
    </source>
</evidence>
<reference evidence="19" key="1">
    <citation type="submission" date="2021-02" db="EMBL/GenBank/DDBJ databases">
        <authorList>
            <person name="Nowell W R."/>
        </authorList>
    </citation>
    <scope>NUCLEOTIDE SEQUENCE</scope>
</reference>
<dbReference type="Gene3D" id="3.40.1170.60">
    <property type="match status" value="1"/>
</dbReference>
<keyword evidence="11 13" id="KW-0234">DNA repair</keyword>
<sequence>MAGRAAGQRGDNGWGEWGGYMAAKKRKLEEQFDKDCMNNVQQHERKSNIFHGISIFVDGHTEPPADELKKLMMEHGGAYHAYYSKDKVTYFISNNLPYAKIRKLKPNDKVVNSQWIIDCIKQNKLLSTHDYEMYKDKTKSRGQTELNFKRMEPMKLITSDFNVPNSDDEENNSLEKTSSSSSETEEIQDEDDDHLSVLDAKHPKFLETFLKRSRLHYLSSTAVAKKVYVQDLRQKTEHRLLIDKRREELKNKLQRTERDYLFKLNDEKKDKIYMHIDMDCFFVSVATRNQPELRDQPIAITHSKGNKSTTSNEHQFFSRSEISSCNYAARQYGIRNGMYLGKAQELCRNHQAKLLCLPYDYEGFHIISDLFYNTVLNYTLDVEAVSCDEMYVDLTELIIYLKPLHPLTFVSLLREEIQLNTKCPCSAGLASNMLLARLATRQAKPNGQYYVEKGYEQEFISKQKILDLPGIGLSLLDKLQQNYSHHTIETCKQVQNLFSLEQLKTILGKKQGQTIYDMSRGIDMRTLSKDYLPKSISIDVNYGIRFQTFDELTLFIKQLSLELHKRLKQAEQKGKQLTVKIRVRSSDAPIEPEKFMGCGKTDDSSRLINLHSYIDDPTIIELETIKLLKQFHFIVADLRGIGLSITQLQSTTKNIHGKDTNGTRTLFECNQFRVSKPVISTDNNQNIDQPSESSVTRKRPIQQEQTTAIARKLTRHDCYTPGQIDPEVMNELPTQIRQELEEYLKNPPSLPESNLDLDRNEIVEKSFTQVIDHIDESVLNELPPEMRHEIAMAKKLRTIESKYPPIGGKRLVPITNPSNPTIKDKSNAFNVLMNSPQKQTITKKTLNSIKKWRTETILHEERNDPIVRNEQYVNQSEKLKQQPNIAGCTSLNDVKLMLREWIETSDEPNQIDLDLFQNYLIDLLNFYNAEMVHQLLIYSLLQIKTLTKINWNEKFQILINTVQKHFGQMYGGATMDLS</sequence>
<dbReference type="InterPro" id="IPR012112">
    <property type="entry name" value="REV1"/>
</dbReference>
<dbReference type="Gene3D" id="1.10.150.20">
    <property type="entry name" value="5' to 3' exonuclease, C-terminal subdomain"/>
    <property type="match status" value="1"/>
</dbReference>
<dbReference type="CDD" id="cd17719">
    <property type="entry name" value="BRCT_Rev1"/>
    <property type="match status" value="1"/>
</dbReference>
<comment type="caution">
    <text evidence="19">The sequence shown here is derived from an EMBL/GenBank/DDBJ whole genome shotgun (WGS) entry which is preliminary data.</text>
</comment>
<dbReference type="GO" id="GO:0003887">
    <property type="term" value="F:DNA-directed DNA polymerase activity"/>
    <property type="evidence" value="ECO:0007669"/>
    <property type="project" value="InterPro"/>
</dbReference>
<dbReference type="AlphaFoldDB" id="A0A813XEW4"/>
<keyword evidence="15" id="KW-0175">Coiled coil</keyword>
<comment type="cofactor">
    <cofactor evidence="14">
        <name>Mg(2+)</name>
        <dbReference type="ChEBI" id="CHEBI:18420"/>
    </cofactor>
    <text evidence="14">Binds 2 magnesium ions.</text>
</comment>
<dbReference type="InterPro" id="IPR043502">
    <property type="entry name" value="DNA/RNA_pol_sf"/>
</dbReference>
<dbReference type="InterPro" id="IPR043128">
    <property type="entry name" value="Rev_trsase/Diguanyl_cyclase"/>
</dbReference>
<evidence type="ECO:0000256" key="16">
    <source>
        <dbReference type="SAM" id="MobiDB-lite"/>
    </source>
</evidence>
<dbReference type="FunFam" id="3.40.50.10190:FF:000011">
    <property type="entry name" value="DNA repair protein REV1"/>
    <property type="match status" value="1"/>
</dbReference>
<dbReference type="Pfam" id="PF21999">
    <property type="entry name" value="IMS_HHH_1"/>
    <property type="match status" value="1"/>
</dbReference>
<dbReference type="PROSITE" id="PS50172">
    <property type="entry name" value="BRCT"/>
    <property type="match status" value="1"/>
</dbReference>
<feature type="binding site" evidence="14">
    <location>
        <position position="388"/>
    </location>
    <ligand>
        <name>Mg(2+)</name>
        <dbReference type="ChEBI" id="CHEBI:18420"/>
        <label>1</label>
    </ligand>
</feature>
<dbReference type="SUPFAM" id="SSF56672">
    <property type="entry name" value="DNA/RNA polymerases"/>
    <property type="match status" value="1"/>
</dbReference>
<dbReference type="Proteomes" id="UP000663870">
    <property type="component" value="Unassembled WGS sequence"/>
</dbReference>
<keyword evidence="5 13" id="KW-0808">Transferase</keyword>
<evidence type="ECO:0000256" key="2">
    <source>
        <dbReference type="ARBA" id="ARBA00010945"/>
    </source>
</evidence>
<dbReference type="Pfam" id="PF00817">
    <property type="entry name" value="IMS"/>
    <property type="match status" value="1"/>
</dbReference>
<evidence type="ECO:0000256" key="10">
    <source>
        <dbReference type="ARBA" id="ARBA00023125"/>
    </source>
</evidence>
<dbReference type="Pfam" id="PF14377">
    <property type="entry name" value="UBM"/>
    <property type="match status" value="2"/>
</dbReference>
<comment type="subcellular location">
    <subcellularLocation>
        <location evidence="1 13">Nucleus</location>
    </subcellularLocation>
</comment>
<dbReference type="FunFam" id="3.30.1490.100:FF:000001">
    <property type="entry name" value="DNA repair protein REV1"/>
    <property type="match status" value="1"/>
</dbReference>
<feature type="domain" description="UmuC" evidence="18">
    <location>
        <begin position="273"/>
        <end position="472"/>
    </location>
</feature>
<feature type="compositionally biased region" description="Polar residues" evidence="16">
    <location>
        <begin position="681"/>
        <end position="694"/>
    </location>
</feature>
<proteinExistence type="inferred from homology"/>
<evidence type="ECO:0000256" key="12">
    <source>
        <dbReference type="ARBA" id="ARBA00023242"/>
    </source>
</evidence>
<evidence type="ECO:0000259" key="18">
    <source>
        <dbReference type="PROSITE" id="PS50173"/>
    </source>
</evidence>
<dbReference type="GO" id="GO:0046872">
    <property type="term" value="F:metal ion binding"/>
    <property type="evidence" value="ECO:0007669"/>
    <property type="project" value="UniProtKB-KW"/>
</dbReference>
<keyword evidence="4 13" id="KW-0237">DNA synthesis</keyword>
<dbReference type="EMBL" id="CAJNOL010000127">
    <property type="protein sequence ID" value="CAF0869048.1"/>
    <property type="molecule type" value="Genomic_DNA"/>
</dbReference>
<feature type="compositionally biased region" description="Acidic residues" evidence="16">
    <location>
        <begin position="183"/>
        <end position="192"/>
    </location>
</feature>
<dbReference type="GO" id="GO:0070987">
    <property type="term" value="P:error-free translesion synthesis"/>
    <property type="evidence" value="ECO:0007669"/>
    <property type="project" value="TreeGrafter"/>
</dbReference>
<dbReference type="PANTHER" id="PTHR45990">
    <property type="entry name" value="DNA REPAIR PROTEIN REV1"/>
    <property type="match status" value="1"/>
</dbReference>
<feature type="binding site" evidence="14">
    <location>
        <position position="389"/>
    </location>
    <ligand>
        <name>Mg(2+)</name>
        <dbReference type="ChEBI" id="CHEBI:18420"/>
        <label>1</label>
    </ligand>
</feature>
<dbReference type="Gene3D" id="3.30.1490.100">
    <property type="entry name" value="DNA polymerase, Y-family, little finger domain"/>
    <property type="match status" value="1"/>
</dbReference>
<keyword evidence="8 13" id="KW-0227">DNA damage</keyword>
<dbReference type="GO" id="GO:0042276">
    <property type="term" value="P:error-prone translesion synthesis"/>
    <property type="evidence" value="ECO:0007669"/>
    <property type="project" value="InterPro"/>
</dbReference>
<keyword evidence="6 13" id="KW-0548">Nucleotidyltransferase</keyword>
<name>A0A813XEW4_9BILA</name>